<feature type="transmembrane region" description="Helical" evidence="1">
    <location>
        <begin position="294"/>
        <end position="314"/>
    </location>
</feature>
<evidence type="ECO:0000259" key="2">
    <source>
        <dbReference type="Pfam" id="PF20237"/>
    </source>
</evidence>
<dbReference type="InterPro" id="IPR046529">
    <property type="entry name" value="DUF6594"/>
</dbReference>
<evidence type="ECO:0000313" key="5">
    <source>
        <dbReference type="Proteomes" id="UP000011715"/>
    </source>
</evidence>
<dbReference type="eggNOG" id="ENOG502RJ3Q">
    <property type="taxonomic scope" value="Eukaryota"/>
</dbReference>
<reference evidence="3" key="3">
    <citation type="submission" date="2011-03" db="EMBL/GenBank/DDBJ databases">
        <title>Annotation of Magnaporthe poae ATCC 64411.</title>
        <authorList>
            <person name="Ma L.-J."/>
            <person name="Dead R."/>
            <person name="Young S.K."/>
            <person name="Zeng Q."/>
            <person name="Gargeya S."/>
            <person name="Fitzgerald M."/>
            <person name="Haas B."/>
            <person name="Abouelleil A."/>
            <person name="Alvarado L."/>
            <person name="Arachchi H.M."/>
            <person name="Berlin A."/>
            <person name="Brown A."/>
            <person name="Chapman S.B."/>
            <person name="Chen Z."/>
            <person name="Dunbar C."/>
            <person name="Freedman E."/>
            <person name="Gearin G."/>
            <person name="Gellesch M."/>
            <person name="Goldberg J."/>
            <person name="Griggs A."/>
            <person name="Gujja S."/>
            <person name="Heiman D."/>
            <person name="Howarth C."/>
            <person name="Larson L."/>
            <person name="Lui A."/>
            <person name="MacDonald P.J.P."/>
            <person name="Mehta T."/>
            <person name="Montmayeur A."/>
            <person name="Murphy C."/>
            <person name="Neiman D."/>
            <person name="Pearson M."/>
            <person name="Priest M."/>
            <person name="Roberts A."/>
            <person name="Saif S."/>
            <person name="Shea T."/>
            <person name="Shenoy N."/>
            <person name="Sisk P."/>
            <person name="Stolte C."/>
            <person name="Sykes S."/>
            <person name="Yandava C."/>
            <person name="Wortman J."/>
            <person name="Nusbaum C."/>
            <person name="Birren B."/>
        </authorList>
    </citation>
    <scope>NUCLEOTIDE SEQUENCE</scope>
    <source>
        <strain evidence="3">ATCC 64411</strain>
    </source>
</reference>
<evidence type="ECO:0000313" key="4">
    <source>
        <dbReference type="EnsemblFungi" id="MAPG_09295T0"/>
    </source>
</evidence>
<gene>
    <name evidence="3" type="ORF">MAPG_09295</name>
</gene>
<keyword evidence="1" id="KW-0812">Transmembrane</keyword>
<keyword evidence="5" id="KW-1185">Reference proteome</keyword>
<keyword evidence="1" id="KW-1133">Transmembrane helix</keyword>
<reference evidence="4" key="5">
    <citation type="submission" date="2015-06" db="UniProtKB">
        <authorList>
            <consortium name="EnsemblFungi"/>
        </authorList>
    </citation>
    <scope>IDENTIFICATION</scope>
    <source>
        <strain evidence="4">ATCC 64411</strain>
    </source>
</reference>
<feature type="transmembrane region" description="Helical" evidence="1">
    <location>
        <begin position="267"/>
        <end position="287"/>
    </location>
</feature>
<proteinExistence type="predicted"/>
<dbReference type="Proteomes" id="UP000011715">
    <property type="component" value="Unassembled WGS sequence"/>
</dbReference>
<feature type="domain" description="DUF6594" evidence="2">
    <location>
        <begin position="20"/>
        <end position="306"/>
    </location>
</feature>
<dbReference type="VEuPathDB" id="FungiDB:MAPG_09295"/>
<dbReference type="EMBL" id="ADBL01002276">
    <property type="status" value="NOT_ANNOTATED_CDS"/>
    <property type="molecule type" value="Genomic_DNA"/>
</dbReference>
<dbReference type="PANTHER" id="PTHR34502:SF5">
    <property type="entry name" value="DUF6594 DOMAIN-CONTAINING PROTEIN"/>
    <property type="match status" value="1"/>
</dbReference>
<reference evidence="4" key="4">
    <citation type="journal article" date="2015" name="G3 (Bethesda)">
        <title>Genome sequences of three phytopathogenic species of the Magnaporthaceae family of fungi.</title>
        <authorList>
            <person name="Okagaki L.H."/>
            <person name="Nunes C.C."/>
            <person name="Sailsbery J."/>
            <person name="Clay B."/>
            <person name="Brown D."/>
            <person name="John T."/>
            <person name="Oh Y."/>
            <person name="Young N."/>
            <person name="Fitzgerald M."/>
            <person name="Haas B.J."/>
            <person name="Zeng Q."/>
            <person name="Young S."/>
            <person name="Adiconis X."/>
            <person name="Fan L."/>
            <person name="Levin J.Z."/>
            <person name="Mitchell T.K."/>
            <person name="Okubara P.A."/>
            <person name="Farman M.L."/>
            <person name="Kohn L.M."/>
            <person name="Birren B."/>
            <person name="Ma L.-J."/>
            <person name="Dean R.A."/>
        </authorList>
    </citation>
    <scope>NUCLEOTIDE SEQUENCE</scope>
    <source>
        <strain evidence="4">ATCC 64411 / 73-15</strain>
    </source>
</reference>
<sequence>MAQPHENGAQPAADPEHLSAVARLMAKEEDWAIFRRFDELNLLNLLMLQEGIQELANQLAELRPSTPCDDAAGADSWYTLAQSKGARKNPIAWNQGGEGLELRRRETWRKIKEKLKEYNAALMDLARLRSLEPPIAQDTARLRAELDKMVSQSRLHTRHLACWDAAHEDDFAAIRSGTSKGGRFGLWVTLGLEMIRWELWRKHSANTDPATVSSRVVALGKKKPRISKAELARKHAFVSRFAMALFGGVGLIVPTVVMAKVQGIDASLITTSVAVVLFGLALAFGATDSTGKDVLAATAAYTAVLVVFVGTSLGGGASTSSAGSAALTNGTSVS</sequence>
<dbReference type="AlphaFoldDB" id="A0A0C4E9K2"/>
<organism evidence="4 5">
    <name type="scientific">Magnaporthiopsis poae (strain ATCC 64411 / 73-15)</name>
    <name type="common">Kentucky bluegrass fungus</name>
    <name type="synonym">Magnaporthe poae</name>
    <dbReference type="NCBI Taxonomy" id="644358"/>
    <lineage>
        <taxon>Eukaryota</taxon>
        <taxon>Fungi</taxon>
        <taxon>Dikarya</taxon>
        <taxon>Ascomycota</taxon>
        <taxon>Pezizomycotina</taxon>
        <taxon>Sordariomycetes</taxon>
        <taxon>Sordariomycetidae</taxon>
        <taxon>Magnaporthales</taxon>
        <taxon>Magnaporthaceae</taxon>
        <taxon>Magnaporthiopsis</taxon>
    </lineage>
</organism>
<reference evidence="5" key="2">
    <citation type="submission" date="2010-05" db="EMBL/GenBank/DDBJ databases">
        <title>The genome sequence of Magnaporthe poae strain ATCC 64411.</title>
        <authorList>
            <person name="Ma L.-J."/>
            <person name="Dead R."/>
            <person name="Young S."/>
            <person name="Zeng Q."/>
            <person name="Koehrsen M."/>
            <person name="Alvarado L."/>
            <person name="Berlin A."/>
            <person name="Chapman S.B."/>
            <person name="Chen Z."/>
            <person name="Freedman E."/>
            <person name="Gellesch M."/>
            <person name="Goldberg J."/>
            <person name="Griggs A."/>
            <person name="Gujja S."/>
            <person name="Heilman E.R."/>
            <person name="Heiman D."/>
            <person name="Hepburn T."/>
            <person name="Howarth C."/>
            <person name="Jen D."/>
            <person name="Larson L."/>
            <person name="Mehta T."/>
            <person name="Neiman D."/>
            <person name="Pearson M."/>
            <person name="Roberts A."/>
            <person name="Saif S."/>
            <person name="Shea T."/>
            <person name="Shenoy N."/>
            <person name="Sisk P."/>
            <person name="Stolte C."/>
            <person name="Sykes S."/>
            <person name="Walk T."/>
            <person name="White J."/>
            <person name="Yandava C."/>
            <person name="Haas B."/>
            <person name="Nusbaum C."/>
            <person name="Birren B."/>
        </authorList>
    </citation>
    <scope>NUCLEOTIDE SEQUENCE [LARGE SCALE GENOMIC DNA]</scope>
    <source>
        <strain evidence="5">ATCC 64411 / 73-15</strain>
    </source>
</reference>
<evidence type="ECO:0000313" key="3">
    <source>
        <dbReference type="EMBL" id="KLU90332.1"/>
    </source>
</evidence>
<dbReference type="EnsemblFungi" id="MAPG_09295T0">
    <property type="protein sequence ID" value="MAPG_09295T0"/>
    <property type="gene ID" value="MAPG_09295"/>
</dbReference>
<dbReference type="PANTHER" id="PTHR34502">
    <property type="entry name" value="DUF6594 DOMAIN-CONTAINING PROTEIN-RELATED"/>
    <property type="match status" value="1"/>
</dbReference>
<dbReference type="OrthoDB" id="5342093at2759"/>
<reference evidence="3" key="1">
    <citation type="submission" date="2010-05" db="EMBL/GenBank/DDBJ databases">
        <title>The Genome Sequence of Magnaporthe poae strain ATCC 64411.</title>
        <authorList>
            <consortium name="The Broad Institute Genome Sequencing Platform"/>
            <consortium name="Broad Institute Genome Sequencing Center for Infectious Disease"/>
            <person name="Ma L.-J."/>
            <person name="Dead R."/>
            <person name="Young S."/>
            <person name="Zeng Q."/>
            <person name="Koehrsen M."/>
            <person name="Alvarado L."/>
            <person name="Berlin A."/>
            <person name="Chapman S.B."/>
            <person name="Chen Z."/>
            <person name="Freedman E."/>
            <person name="Gellesch M."/>
            <person name="Goldberg J."/>
            <person name="Griggs A."/>
            <person name="Gujja S."/>
            <person name="Heilman E.R."/>
            <person name="Heiman D."/>
            <person name="Hepburn T."/>
            <person name="Howarth C."/>
            <person name="Jen D."/>
            <person name="Larson L."/>
            <person name="Mehta T."/>
            <person name="Neiman D."/>
            <person name="Pearson M."/>
            <person name="Roberts A."/>
            <person name="Saif S."/>
            <person name="Shea T."/>
            <person name="Shenoy N."/>
            <person name="Sisk P."/>
            <person name="Stolte C."/>
            <person name="Sykes S."/>
            <person name="Walk T."/>
            <person name="White J."/>
            <person name="Yandava C."/>
            <person name="Haas B."/>
            <person name="Nusbaum C."/>
            <person name="Birren B."/>
        </authorList>
    </citation>
    <scope>NUCLEOTIDE SEQUENCE</scope>
    <source>
        <strain evidence="3">ATCC 64411</strain>
    </source>
</reference>
<protein>
    <recommendedName>
        <fullName evidence="2">DUF6594 domain-containing protein</fullName>
    </recommendedName>
</protein>
<name>A0A0C4E9K2_MAGP6</name>
<accession>A0A0C4E9K2</accession>
<dbReference type="EMBL" id="GL876974">
    <property type="protein sequence ID" value="KLU90332.1"/>
    <property type="molecule type" value="Genomic_DNA"/>
</dbReference>
<dbReference type="Pfam" id="PF20237">
    <property type="entry name" value="DUF6594"/>
    <property type="match status" value="1"/>
</dbReference>
<feature type="transmembrane region" description="Helical" evidence="1">
    <location>
        <begin position="241"/>
        <end position="261"/>
    </location>
</feature>
<keyword evidence="1" id="KW-0472">Membrane</keyword>
<evidence type="ECO:0000256" key="1">
    <source>
        <dbReference type="SAM" id="Phobius"/>
    </source>
</evidence>